<protein>
    <submittedName>
        <fullName evidence="3">Ig-like domain-containing protein</fullName>
    </submittedName>
</protein>
<dbReference type="Proteomes" id="UP001174037">
    <property type="component" value="Unassembled WGS sequence"/>
</dbReference>
<organism evidence="3 4">
    <name type="scientific">Staphylococcus equorum</name>
    <dbReference type="NCBI Taxonomy" id="246432"/>
    <lineage>
        <taxon>Bacteria</taxon>
        <taxon>Bacillati</taxon>
        <taxon>Bacillota</taxon>
        <taxon>Bacilli</taxon>
        <taxon>Bacillales</taxon>
        <taxon>Staphylococcaceae</taxon>
        <taxon>Staphylococcus</taxon>
    </lineage>
</organism>
<dbReference type="AlphaFoldDB" id="A0AAW7APZ5"/>
<comment type="caution">
    <text evidence="3">The sequence shown here is derived from an EMBL/GenBank/DDBJ whole genome shotgun (WGS) entry which is preliminary data.</text>
</comment>
<evidence type="ECO:0000256" key="1">
    <source>
        <dbReference type="SAM" id="MobiDB-lite"/>
    </source>
</evidence>
<dbReference type="SUPFAM" id="SSF49373">
    <property type="entry name" value="Invasin/intimin cell-adhesion fragments"/>
    <property type="match status" value="1"/>
</dbReference>
<dbReference type="InterPro" id="IPR008964">
    <property type="entry name" value="Invasin/intimin_cell_adhesion"/>
</dbReference>
<dbReference type="RefSeq" id="WP_285324472.1">
    <property type="nucleotide sequence ID" value="NZ_JARGCK010000020.1"/>
</dbReference>
<dbReference type="Gene3D" id="2.60.40.1080">
    <property type="match status" value="1"/>
</dbReference>
<dbReference type="SMART" id="SM00635">
    <property type="entry name" value="BID_2"/>
    <property type="match status" value="1"/>
</dbReference>
<accession>A0AAW7APZ5</accession>
<dbReference type="EMBL" id="JARGCK010000020">
    <property type="protein sequence ID" value="MDK9867035.1"/>
    <property type="molecule type" value="Genomic_DNA"/>
</dbReference>
<proteinExistence type="predicted"/>
<sequence>MEDKLNLYKDEELLKSENYVEGKANVTIDSLDADTDYPKGTYQVSRENENGESKKKDVPAFKTKPILVTGVTLNKEALDLTVGDQQKITATVAPGTATDKSVEYSSSDKAVATVDGEGNITAVAKGSADITVTTTDGNKTAECTVTITEKEVEEPEALNIETKTNTADVSAK</sequence>
<dbReference type="Pfam" id="PF02368">
    <property type="entry name" value="Big_2"/>
    <property type="match status" value="1"/>
</dbReference>
<feature type="domain" description="BIG2" evidence="2">
    <location>
        <begin position="67"/>
        <end position="144"/>
    </location>
</feature>
<name>A0AAW7APZ5_9STAP</name>
<gene>
    <name evidence="3" type="ORF">P1A27_13980</name>
</gene>
<dbReference type="InterPro" id="IPR003343">
    <property type="entry name" value="Big_2"/>
</dbReference>
<reference evidence="3" key="1">
    <citation type="journal article" date="2023" name="Int. J. Mol. Sci.">
        <title>Antibiotic Resistance/Susceptibility Profiles of Staphylococcus equorum Strains from Cheese, and Genome Analysis for Antibiotic Resistance Genes.</title>
        <authorList>
            <person name="Vazquez L."/>
            <person name="Srednik M.E."/>
            <person name="Rodriguez J."/>
            <person name="Florez A.B."/>
            <person name="Mayo B."/>
        </authorList>
    </citation>
    <scope>NUCLEOTIDE SEQUENCE</scope>
    <source>
        <strain evidence="3">5A3I</strain>
    </source>
</reference>
<evidence type="ECO:0000313" key="4">
    <source>
        <dbReference type="Proteomes" id="UP001174037"/>
    </source>
</evidence>
<reference evidence="3" key="2">
    <citation type="submission" date="2023-03" db="EMBL/GenBank/DDBJ databases">
        <authorList>
            <person name="Vazquez L."/>
            <person name="Rodriguez J."/>
            <person name="Mayo B."/>
            <person name="Florez A.B."/>
        </authorList>
    </citation>
    <scope>NUCLEOTIDE SEQUENCE</scope>
    <source>
        <strain evidence="3">5A3I</strain>
    </source>
</reference>
<evidence type="ECO:0000259" key="2">
    <source>
        <dbReference type="SMART" id="SM00635"/>
    </source>
</evidence>
<evidence type="ECO:0000313" key="3">
    <source>
        <dbReference type="EMBL" id="MDK9867035.1"/>
    </source>
</evidence>
<feature type="region of interest" description="Disordered" evidence="1">
    <location>
        <begin position="31"/>
        <end position="57"/>
    </location>
</feature>
<feature type="compositionally biased region" description="Basic and acidic residues" evidence="1">
    <location>
        <begin position="46"/>
        <end position="57"/>
    </location>
</feature>